<dbReference type="PANTHER" id="PTHR33449:SF1">
    <property type="entry name" value="NUCLEOID-ASSOCIATED PROTEIN YBAB"/>
    <property type="match status" value="1"/>
</dbReference>
<organism evidence="4 5">
    <name type="scientific">Spectribacter hydrogenoxidans</name>
    <dbReference type="NCBI Taxonomy" id="3075608"/>
    <lineage>
        <taxon>Bacteria</taxon>
        <taxon>Pseudomonadati</taxon>
        <taxon>Pseudomonadota</taxon>
        <taxon>Gammaproteobacteria</taxon>
        <taxon>Salinisphaerales</taxon>
        <taxon>Salinisphaeraceae</taxon>
        <taxon>Spectribacter</taxon>
    </lineage>
</organism>
<comment type="subcellular location">
    <subcellularLocation>
        <location evidence="2">Cytoplasm</location>
        <location evidence="2">Nucleoid</location>
    </subcellularLocation>
</comment>
<gene>
    <name evidence="4" type="ORF">RM532_10725</name>
</gene>
<comment type="similarity">
    <text evidence="2">Belongs to the YbaB/EbfC family.</text>
</comment>
<dbReference type="Proteomes" id="UP001251857">
    <property type="component" value="Unassembled WGS sequence"/>
</dbReference>
<comment type="caution">
    <text evidence="4">The sequence shown here is derived from an EMBL/GenBank/DDBJ whole genome shotgun (WGS) entry which is preliminary data.</text>
</comment>
<dbReference type="InterPro" id="IPR004401">
    <property type="entry name" value="YbaB/EbfC"/>
</dbReference>
<keyword evidence="1 2" id="KW-0238">DNA-binding</keyword>
<dbReference type="HAMAP" id="MF_00274">
    <property type="entry name" value="DNA_YbaB_EbfC"/>
    <property type="match status" value="1"/>
</dbReference>
<dbReference type="InterPro" id="IPR036894">
    <property type="entry name" value="YbaB-like_sf"/>
</dbReference>
<dbReference type="Gene3D" id="3.30.1310.10">
    <property type="entry name" value="Nucleoid-associated protein YbaB-like domain"/>
    <property type="match status" value="1"/>
</dbReference>
<comment type="subunit">
    <text evidence="2">Homodimer.</text>
</comment>
<feature type="region of interest" description="Disordered" evidence="3">
    <location>
        <begin position="87"/>
        <end position="111"/>
    </location>
</feature>
<name>A0ABU3C1J2_9GAMM</name>
<evidence type="ECO:0000256" key="2">
    <source>
        <dbReference type="HAMAP-Rule" id="MF_00274"/>
    </source>
</evidence>
<proteinExistence type="inferred from homology"/>
<protein>
    <recommendedName>
        <fullName evidence="2">Nucleoid-associated protein RM532_10725</fullName>
    </recommendedName>
</protein>
<keyword evidence="2" id="KW-0963">Cytoplasm</keyword>
<accession>A0ABU3C1J2</accession>
<evidence type="ECO:0000256" key="1">
    <source>
        <dbReference type="ARBA" id="ARBA00023125"/>
    </source>
</evidence>
<dbReference type="EMBL" id="JAVRIB010000010">
    <property type="protein sequence ID" value="MDT0635426.1"/>
    <property type="molecule type" value="Genomic_DNA"/>
</dbReference>
<dbReference type="PIRSF" id="PIRSF004555">
    <property type="entry name" value="UCP004555"/>
    <property type="match status" value="1"/>
</dbReference>
<sequence length="111" mass="12093">MRPMKGSIGKLMQQAQEMQGKVQEAQDELANMEITGEAGAGLVKIVMTGKHEVRSVHIDDSVFEEDRELLEDLLTAAMNDAVQKVSTTTQERMSDLAGGMNLPPGMNFPGM</sequence>
<evidence type="ECO:0000313" key="4">
    <source>
        <dbReference type="EMBL" id="MDT0635426.1"/>
    </source>
</evidence>
<dbReference type="PANTHER" id="PTHR33449">
    <property type="entry name" value="NUCLEOID-ASSOCIATED PROTEIN YBAB"/>
    <property type="match status" value="1"/>
</dbReference>
<dbReference type="Pfam" id="PF02575">
    <property type="entry name" value="YbaB_DNA_bd"/>
    <property type="match status" value="1"/>
</dbReference>
<evidence type="ECO:0000313" key="5">
    <source>
        <dbReference type="Proteomes" id="UP001251857"/>
    </source>
</evidence>
<reference evidence="4 5" key="1">
    <citation type="submission" date="2023-09" db="EMBL/GenBank/DDBJ databases">
        <authorList>
            <person name="Rey-Velasco X."/>
        </authorList>
    </citation>
    <scope>NUCLEOTIDE SEQUENCE [LARGE SCALE GENOMIC DNA]</scope>
    <source>
        <strain evidence="4 5">W335</strain>
    </source>
</reference>
<keyword evidence="5" id="KW-1185">Reference proteome</keyword>
<dbReference type="SUPFAM" id="SSF82607">
    <property type="entry name" value="YbaB-like"/>
    <property type="match status" value="1"/>
</dbReference>
<dbReference type="NCBIfam" id="TIGR00103">
    <property type="entry name" value="DNA_YbaB_EbfC"/>
    <property type="match status" value="1"/>
</dbReference>
<evidence type="ECO:0000256" key="3">
    <source>
        <dbReference type="SAM" id="MobiDB-lite"/>
    </source>
</evidence>
<comment type="function">
    <text evidence="2">Binds to DNA and alters its conformation. May be involved in regulation of gene expression, nucleoid organization and DNA protection.</text>
</comment>
<feature type="region of interest" description="Disordered" evidence="3">
    <location>
        <begin position="1"/>
        <end position="20"/>
    </location>
</feature>